<organism evidence="4 5">
    <name type="scientific">Candidula unifasciata</name>
    <dbReference type="NCBI Taxonomy" id="100452"/>
    <lineage>
        <taxon>Eukaryota</taxon>
        <taxon>Metazoa</taxon>
        <taxon>Spiralia</taxon>
        <taxon>Lophotrochozoa</taxon>
        <taxon>Mollusca</taxon>
        <taxon>Gastropoda</taxon>
        <taxon>Heterobranchia</taxon>
        <taxon>Euthyneura</taxon>
        <taxon>Panpulmonata</taxon>
        <taxon>Eupulmonata</taxon>
        <taxon>Stylommatophora</taxon>
        <taxon>Helicina</taxon>
        <taxon>Helicoidea</taxon>
        <taxon>Geomitridae</taxon>
        <taxon>Candidula</taxon>
    </lineage>
</organism>
<dbReference type="InterPro" id="IPR042185">
    <property type="entry name" value="Serpin_sf_2"/>
</dbReference>
<dbReference type="EMBL" id="CAJHNH020000085">
    <property type="protein sequence ID" value="CAG5115186.1"/>
    <property type="molecule type" value="Genomic_DNA"/>
</dbReference>
<evidence type="ECO:0000313" key="5">
    <source>
        <dbReference type="Proteomes" id="UP000678393"/>
    </source>
</evidence>
<dbReference type="InterPro" id="IPR042178">
    <property type="entry name" value="Serpin_sf_1"/>
</dbReference>
<dbReference type="PANTHER" id="PTHR11461:SF211">
    <property type="entry name" value="GH10112P-RELATED"/>
    <property type="match status" value="1"/>
</dbReference>
<dbReference type="Pfam" id="PF00079">
    <property type="entry name" value="Serpin"/>
    <property type="match status" value="1"/>
</dbReference>
<dbReference type="Gene3D" id="2.30.39.10">
    <property type="entry name" value="Alpha-1-antitrypsin, domain 1"/>
    <property type="match status" value="2"/>
</dbReference>
<proteinExistence type="inferred from homology"/>
<evidence type="ECO:0000313" key="4">
    <source>
        <dbReference type="EMBL" id="CAG5115186.1"/>
    </source>
</evidence>
<dbReference type="PANTHER" id="PTHR11461">
    <property type="entry name" value="SERINE PROTEASE INHIBITOR, SERPIN"/>
    <property type="match status" value="1"/>
</dbReference>
<keyword evidence="5" id="KW-1185">Reference proteome</keyword>
<reference evidence="4" key="1">
    <citation type="submission" date="2021-04" db="EMBL/GenBank/DDBJ databases">
        <authorList>
            <consortium name="Molecular Ecology Group"/>
        </authorList>
    </citation>
    <scope>NUCLEOTIDE SEQUENCE</scope>
</reference>
<dbReference type="Gene3D" id="3.30.497.10">
    <property type="entry name" value="Antithrombin, subunit I, domain 2"/>
    <property type="match status" value="1"/>
</dbReference>
<dbReference type="SUPFAM" id="SSF56574">
    <property type="entry name" value="Serpins"/>
    <property type="match status" value="1"/>
</dbReference>
<protein>
    <recommendedName>
        <fullName evidence="3">Serpin domain-containing protein</fullName>
    </recommendedName>
</protein>
<dbReference type="InterPro" id="IPR000215">
    <property type="entry name" value="Serpin_fam"/>
</dbReference>
<evidence type="ECO:0000256" key="1">
    <source>
        <dbReference type="ARBA" id="ARBA00009500"/>
    </source>
</evidence>
<accession>A0A8S3YL87</accession>
<dbReference type="AlphaFoldDB" id="A0A8S3YL87"/>
<evidence type="ECO:0000259" key="3">
    <source>
        <dbReference type="SMART" id="SM00093"/>
    </source>
</evidence>
<dbReference type="InterPro" id="IPR023795">
    <property type="entry name" value="Serpin_CS"/>
</dbReference>
<feature type="domain" description="Serpin" evidence="3">
    <location>
        <begin position="13"/>
        <end position="307"/>
    </location>
</feature>
<dbReference type="InterPro" id="IPR023796">
    <property type="entry name" value="Serpin_dom"/>
</dbReference>
<dbReference type="OrthoDB" id="671595at2759"/>
<comment type="similarity">
    <text evidence="1 2">Belongs to the serpin family.</text>
</comment>
<dbReference type="SMART" id="SM00093">
    <property type="entry name" value="SERPIN"/>
    <property type="match status" value="1"/>
</dbReference>
<evidence type="ECO:0000256" key="2">
    <source>
        <dbReference type="RuleBase" id="RU000411"/>
    </source>
</evidence>
<gene>
    <name evidence="4" type="ORF">CUNI_LOCUS744</name>
</gene>
<dbReference type="GO" id="GO:0004867">
    <property type="term" value="F:serine-type endopeptidase inhibitor activity"/>
    <property type="evidence" value="ECO:0007669"/>
    <property type="project" value="InterPro"/>
</dbReference>
<comment type="caution">
    <text evidence="4">The sequence shown here is derived from an EMBL/GenBank/DDBJ whole genome shotgun (WGS) entry which is preliminary data.</text>
</comment>
<dbReference type="PROSITE" id="PS00284">
    <property type="entry name" value="SERPIN"/>
    <property type="match status" value="1"/>
</dbReference>
<name>A0A8S3YL87_9EUPU</name>
<sequence length="307" mass="34456">MVMHGLEGGVYYLDPLLAFAHRSDLIFLKSVSGLIPRREVPDVLLENGDFTPDRIRRYILHRTNNKIDVQVAPDSLKPDTILVVSTMVVQAEWQTLFYQQRTYQHPFQSLKEHGYLEAKVDMMTDVRIVPWKQDHQLGVTVAALPLKDKDLLFIIVLPLGSHGFADVEQAILKENDVLDTIFGGLEPTLVRLGIPRFRINTTFYMREGLQSLGMVQAFDPNLADFSKLSNATLMNDKLYLSDIVHAAAIEVNEEGVSPSSAASPIQLGHPFGMVPPDYSFIADHPFLFFIRHTVVGKTLLSGKYLGP</sequence>
<dbReference type="Proteomes" id="UP000678393">
    <property type="component" value="Unassembled WGS sequence"/>
</dbReference>
<dbReference type="GO" id="GO:0005615">
    <property type="term" value="C:extracellular space"/>
    <property type="evidence" value="ECO:0007669"/>
    <property type="project" value="InterPro"/>
</dbReference>
<dbReference type="InterPro" id="IPR036186">
    <property type="entry name" value="Serpin_sf"/>
</dbReference>